<name>A0A1J1LHJ6_9CYAN</name>
<sequence>MMNNEANRDNQCCERRFFDWLLQQPTTSLSHQAQDGLNSHPIPDETSGVENLEGEELDPLDSEEMDVFDPNSQRFTLGDIPIVKNRFETVLRERLKPTIQLNPPLFPWEPVGTDLQHEYPDAFREEPVPLSNLWVAHRQQLRWSVPLPEWVFDQLLVPCQKVVHSALQQGAKLVQVVETLFPNESQPLNELAGYVILGRLRSYTDLTESQPCYETATPEQQMVLLLLAAQEILQALTLNCGLNQAPVHQEWLTTLGELTLEVEYVQTEYGSSLKILGQLPAGGRLQLLDDTRSATAQRESPGYLKLELIDPEPNRIYRLHVLFHSDEQNPLCFAICPQPWIE</sequence>
<accession>A0A1J1LHJ6</accession>
<gene>
    <name evidence="2" type="ORF">PL9214290640</name>
</gene>
<organism evidence="2 3">
    <name type="scientific">Planktothrix tepida PCC 9214</name>
    <dbReference type="NCBI Taxonomy" id="671072"/>
    <lineage>
        <taxon>Bacteria</taxon>
        <taxon>Bacillati</taxon>
        <taxon>Cyanobacteriota</taxon>
        <taxon>Cyanophyceae</taxon>
        <taxon>Oscillatoriophycideae</taxon>
        <taxon>Oscillatoriales</taxon>
        <taxon>Microcoleaceae</taxon>
        <taxon>Planktothrix</taxon>
    </lineage>
</organism>
<dbReference type="STRING" id="671072.PL9214290640"/>
<evidence type="ECO:0008006" key="4">
    <source>
        <dbReference type="Google" id="ProtNLM"/>
    </source>
</evidence>
<keyword evidence="3" id="KW-1185">Reference proteome</keyword>
<protein>
    <recommendedName>
        <fullName evidence="4">PatU</fullName>
    </recommendedName>
</protein>
<reference evidence="3" key="1">
    <citation type="submission" date="2015-10" db="EMBL/GenBank/DDBJ databases">
        <authorList>
            <person name="Regsiter A."/>
            <person name="william w."/>
        </authorList>
    </citation>
    <scope>NUCLEOTIDE SEQUENCE [LARGE SCALE GENOMIC DNA]</scope>
</reference>
<evidence type="ECO:0000313" key="3">
    <source>
        <dbReference type="Proteomes" id="UP000184315"/>
    </source>
</evidence>
<dbReference type="AlphaFoldDB" id="A0A1J1LHJ6"/>
<proteinExistence type="predicted"/>
<dbReference type="EMBL" id="CZDF01000132">
    <property type="protein sequence ID" value="CUR31049.1"/>
    <property type="molecule type" value="Genomic_DNA"/>
</dbReference>
<dbReference type="Proteomes" id="UP000184315">
    <property type="component" value="Unassembled WGS sequence"/>
</dbReference>
<evidence type="ECO:0000313" key="2">
    <source>
        <dbReference type="EMBL" id="CUR31049.1"/>
    </source>
</evidence>
<evidence type="ECO:0000256" key="1">
    <source>
        <dbReference type="SAM" id="MobiDB-lite"/>
    </source>
</evidence>
<feature type="region of interest" description="Disordered" evidence="1">
    <location>
        <begin position="29"/>
        <end position="49"/>
    </location>
</feature>